<evidence type="ECO:0000256" key="2">
    <source>
        <dbReference type="ARBA" id="ARBA00008610"/>
    </source>
</evidence>
<dbReference type="Pfam" id="PF02608">
    <property type="entry name" value="Bmp"/>
    <property type="match status" value="1"/>
</dbReference>
<evidence type="ECO:0000256" key="5">
    <source>
        <dbReference type="ARBA" id="ARBA00023136"/>
    </source>
</evidence>
<dbReference type="PANTHER" id="PTHR34296:SF2">
    <property type="entry name" value="ABC TRANSPORTER GUANOSINE-BINDING PROTEIN NUPN"/>
    <property type="match status" value="1"/>
</dbReference>
<feature type="domain" description="ABC transporter substrate-binding protein PnrA-like" evidence="7">
    <location>
        <begin position="3"/>
        <end position="147"/>
    </location>
</feature>
<dbReference type="InterPro" id="IPR050957">
    <property type="entry name" value="BMP_lipoprotein"/>
</dbReference>
<dbReference type="GO" id="GO:0005886">
    <property type="term" value="C:plasma membrane"/>
    <property type="evidence" value="ECO:0007669"/>
    <property type="project" value="UniProtKB-SubCell"/>
</dbReference>
<dbReference type="Gene3D" id="3.40.50.2300">
    <property type="match status" value="1"/>
</dbReference>
<comment type="caution">
    <text evidence="8">The sequence shown here is derived from an EMBL/GenBank/DDBJ whole genome shotgun (WGS) entry which is preliminary data.</text>
</comment>
<dbReference type="PANTHER" id="PTHR34296">
    <property type="entry name" value="TRANSCRIPTIONAL ACTIVATOR PROTEIN MED"/>
    <property type="match status" value="1"/>
</dbReference>
<dbReference type="AlphaFoldDB" id="A0A0C2VNU1"/>
<keyword evidence="4" id="KW-0732">Signal</keyword>
<keyword evidence="3" id="KW-1003">Cell membrane</keyword>
<name>A0A0C2VNU1_9BACL</name>
<evidence type="ECO:0000256" key="1">
    <source>
        <dbReference type="ARBA" id="ARBA00004193"/>
    </source>
</evidence>
<dbReference type="Proteomes" id="UP000031938">
    <property type="component" value="Unassembled WGS sequence"/>
</dbReference>
<dbReference type="STRING" id="889306.KP78_20220"/>
<dbReference type="InterPro" id="IPR003760">
    <property type="entry name" value="PnrA-like"/>
</dbReference>
<evidence type="ECO:0000256" key="4">
    <source>
        <dbReference type="ARBA" id="ARBA00022729"/>
    </source>
</evidence>
<dbReference type="PATRIC" id="fig|889306.3.peg.2039"/>
<dbReference type="RefSeq" id="WP_268747520.1">
    <property type="nucleotide sequence ID" value="NZ_JXRP01000017.1"/>
</dbReference>
<dbReference type="SUPFAM" id="SSF53822">
    <property type="entry name" value="Periplasmic binding protein-like I"/>
    <property type="match status" value="1"/>
</dbReference>
<evidence type="ECO:0000313" key="9">
    <source>
        <dbReference type="Proteomes" id="UP000031938"/>
    </source>
</evidence>
<evidence type="ECO:0000259" key="7">
    <source>
        <dbReference type="Pfam" id="PF02608"/>
    </source>
</evidence>
<evidence type="ECO:0000313" key="8">
    <source>
        <dbReference type="EMBL" id="KIL45673.1"/>
    </source>
</evidence>
<dbReference type="InterPro" id="IPR028082">
    <property type="entry name" value="Peripla_BP_I"/>
</dbReference>
<comment type="similarity">
    <text evidence="2">Belongs to the BMP lipoprotein family.</text>
</comment>
<proteinExistence type="inferred from homology"/>
<comment type="subcellular location">
    <subcellularLocation>
        <location evidence="1">Cell membrane</location>
        <topology evidence="1">Lipid-anchor</topology>
    </subcellularLocation>
</comment>
<accession>A0A0C2VNU1</accession>
<keyword evidence="9" id="KW-1185">Reference proteome</keyword>
<keyword evidence="6" id="KW-0449">Lipoprotein</keyword>
<keyword evidence="5" id="KW-0472">Membrane</keyword>
<sequence>MDGAQKQHPSIMVSIHYTDDWDNQEAALNALENMKQNDVDVVYPAGDGFNIEVIQQLKEDGLFAIGYVADQAELGSGTVLTSTVQHAGKVYNWVMERQMNGTLPSGLLSFDFEDDMITLGAFSPEVDQAFKEEILTAVEHYRETGQLEASAVRP</sequence>
<evidence type="ECO:0000256" key="6">
    <source>
        <dbReference type="ARBA" id="ARBA00023288"/>
    </source>
</evidence>
<dbReference type="EMBL" id="JXRP01000017">
    <property type="protein sequence ID" value="KIL45673.1"/>
    <property type="molecule type" value="Genomic_DNA"/>
</dbReference>
<gene>
    <name evidence="8" type="ORF">KP78_20220</name>
</gene>
<organism evidence="8 9">
    <name type="scientific">Jeotgalibacillus soli</name>
    <dbReference type="NCBI Taxonomy" id="889306"/>
    <lineage>
        <taxon>Bacteria</taxon>
        <taxon>Bacillati</taxon>
        <taxon>Bacillota</taxon>
        <taxon>Bacilli</taxon>
        <taxon>Bacillales</taxon>
        <taxon>Caryophanaceae</taxon>
        <taxon>Jeotgalibacillus</taxon>
    </lineage>
</organism>
<reference evidence="8 9" key="1">
    <citation type="submission" date="2015-01" db="EMBL/GenBank/DDBJ databases">
        <title>Genome sequencing of Jeotgalibacillus soli.</title>
        <authorList>
            <person name="Goh K.M."/>
            <person name="Chan K.-G."/>
            <person name="Yaakop A.S."/>
            <person name="Ee R."/>
            <person name="Gan H.M."/>
            <person name="Chan C.S."/>
        </authorList>
    </citation>
    <scope>NUCLEOTIDE SEQUENCE [LARGE SCALE GENOMIC DNA]</scope>
    <source>
        <strain evidence="8 9">P9</strain>
    </source>
</reference>
<evidence type="ECO:0000256" key="3">
    <source>
        <dbReference type="ARBA" id="ARBA00022475"/>
    </source>
</evidence>
<protein>
    <submittedName>
        <fullName evidence="8">Transcriptional regulator</fullName>
    </submittedName>
</protein>